<proteinExistence type="predicted"/>
<reference evidence="2" key="1">
    <citation type="submission" date="2019-10" db="EMBL/GenBank/DDBJ databases">
        <title>Lactobacillus agilis SY212 Whole Genome Sequencing Project.</title>
        <authorList>
            <person name="Suzuki S."/>
            <person name="Endo A."/>
            <person name="Maeno S."/>
            <person name="Shiwa Y."/>
            <person name="Matsutani M."/>
            <person name="Kajikawa A."/>
        </authorList>
    </citation>
    <scope>NUCLEOTIDE SEQUENCE</scope>
    <source>
        <strain evidence="2">SY212</strain>
    </source>
</reference>
<accession>A0A6F9XM26</accession>
<dbReference type="Proteomes" id="UP000494265">
    <property type="component" value="Unassembled WGS sequence"/>
</dbReference>
<dbReference type="EMBL" id="BLAM01000126">
    <property type="protein sequence ID" value="GET06245.1"/>
    <property type="molecule type" value="Genomic_DNA"/>
</dbReference>
<keyword evidence="1" id="KW-0812">Transmembrane</keyword>
<evidence type="ECO:0000313" key="2">
    <source>
        <dbReference type="EMBL" id="GET06245.1"/>
    </source>
</evidence>
<protein>
    <submittedName>
        <fullName evidence="2">Uncharacterized protein</fullName>
    </submittedName>
</protein>
<name>A0A6F9XM26_9LACO</name>
<keyword evidence="1" id="KW-1133">Transmembrane helix</keyword>
<sequence length="126" mass="13541">MNYGVGEAFRNIAIGVIFLIMLSVGVMVYQINTISSYNSEVASLIQTNGGVTTAVTSVANGHGSLGAAYHHIFSVHPKTPADGQKHDFGQRINYYIEVRVPVLLGNKLILKTVSDTTVSKAAFNNK</sequence>
<gene>
    <name evidence="2" type="ORF">SY212_12750</name>
</gene>
<evidence type="ECO:0000256" key="1">
    <source>
        <dbReference type="SAM" id="Phobius"/>
    </source>
</evidence>
<organism evidence="2">
    <name type="scientific">Ligilactobacillus agilis</name>
    <dbReference type="NCBI Taxonomy" id="1601"/>
    <lineage>
        <taxon>Bacteria</taxon>
        <taxon>Bacillati</taxon>
        <taxon>Bacillota</taxon>
        <taxon>Bacilli</taxon>
        <taxon>Lactobacillales</taxon>
        <taxon>Lactobacillaceae</taxon>
        <taxon>Ligilactobacillus</taxon>
    </lineage>
</organism>
<dbReference type="AlphaFoldDB" id="A0A6F9XM26"/>
<dbReference type="RefSeq" id="WP_172584743.1">
    <property type="nucleotide sequence ID" value="NZ_BLAM01000126.1"/>
</dbReference>
<comment type="caution">
    <text evidence="2">The sequence shown here is derived from an EMBL/GenBank/DDBJ whole genome shotgun (WGS) entry which is preliminary data.</text>
</comment>
<feature type="transmembrane region" description="Helical" evidence="1">
    <location>
        <begin position="12"/>
        <end position="31"/>
    </location>
</feature>
<keyword evidence="1" id="KW-0472">Membrane</keyword>